<feature type="region of interest" description="Disordered" evidence="1">
    <location>
        <begin position="68"/>
        <end position="96"/>
    </location>
</feature>
<accession>A0A7X0LN27</accession>
<sequence length="239" mass="24125">MKGPVSPRGGAGPFLACAGGCSGSPSGPSTLPSYGWRGGVGRGRRGVPYAGRRGAGVRVRLWRGVRRDGAPPVGGRPLARPFRPPGGGPAAQGGWATRVGEGRAVPPLKGLRLWGPGCAAPPPKWAGLRGWGRVGGSDGHRGSRGTRTRTSAPRTSPYNAKGVAHGGVPGATPLQGGRRGANEAAVAAMSCRTHLLSGKKEGPVNLDHRTGSHATAGLVRVRVDGHPSFGPPARTAASP</sequence>
<proteinExistence type="predicted"/>
<comment type="caution">
    <text evidence="2">The sequence shown here is derived from an EMBL/GenBank/DDBJ whole genome shotgun (WGS) entry which is preliminary data.</text>
</comment>
<organism evidence="2 3">
    <name type="scientific">Streptomyces candidus</name>
    <dbReference type="NCBI Taxonomy" id="67283"/>
    <lineage>
        <taxon>Bacteria</taxon>
        <taxon>Bacillati</taxon>
        <taxon>Actinomycetota</taxon>
        <taxon>Actinomycetes</taxon>
        <taxon>Kitasatosporales</taxon>
        <taxon>Streptomycetaceae</taxon>
        <taxon>Streptomyces</taxon>
    </lineage>
</organism>
<reference evidence="2 3" key="1">
    <citation type="submission" date="2020-08" db="EMBL/GenBank/DDBJ databases">
        <title>Genomic Encyclopedia of Type Strains, Phase IV (KMG-IV): sequencing the most valuable type-strain genomes for metagenomic binning, comparative biology and taxonomic classification.</title>
        <authorList>
            <person name="Goeker M."/>
        </authorList>
    </citation>
    <scope>NUCLEOTIDE SEQUENCE [LARGE SCALE GENOMIC DNA]</scope>
    <source>
        <strain evidence="2 3">DSM 40141</strain>
    </source>
</reference>
<evidence type="ECO:0000313" key="2">
    <source>
        <dbReference type="EMBL" id="MBB6434505.1"/>
    </source>
</evidence>
<evidence type="ECO:0000256" key="1">
    <source>
        <dbReference type="SAM" id="MobiDB-lite"/>
    </source>
</evidence>
<gene>
    <name evidence="2" type="ORF">HNQ79_000953</name>
</gene>
<dbReference type="EMBL" id="JACHEM010000002">
    <property type="protein sequence ID" value="MBB6434505.1"/>
    <property type="molecule type" value="Genomic_DNA"/>
</dbReference>
<feature type="region of interest" description="Disordered" evidence="1">
    <location>
        <begin position="134"/>
        <end position="168"/>
    </location>
</feature>
<name>A0A7X0LN27_9ACTN</name>
<dbReference type="AlphaFoldDB" id="A0A7X0LN27"/>
<keyword evidence="3" id="KW-1185">Reference proteome</keyword>
<protein>
    <submittedName>
        <fullName evidence="2">Uncharacterized protein</fullName>
    </submittedName>
</protein>
<evidence type="ECO:0000313" key="3">
    <source>
        <dbReference type="Proteomes" id="UP000540423"/>
    </source>
</evidence>
<dbReference type="Proteomes" id="UP000540423">
    <property type="component" value="Unassembled WGS sequence"/>
</dbReference>